<reference evidence="3" key="1">
    <citation type="submission" date="2022-11" db="UniProtKB">
        <authorList>
            <consortium name="WormBaseParasite"/>
        </authorList>
    </citation>
    <scope>IDENTIFICATION</scope>
</reference>
<evidence type="ECO:0000256" key="1">
    <source>
        <dbReference type="SAM" id="MobiDB-lite"/>
    </source>
</evidence>
<evidence type="ECO:0000313" key="3">
    <source>
        <dbReference type="WBParaSite" id="PDA_v2.g24610.t1"/>
    </source>
</evidence>
<feature type="compositionally biased region" description="Basic and acidic residues" evidence="1">
    <location>
        <begin position="447"/>
        <end position="458"/>
    </location>
</feature>
<evidence type="ECO:0000313" key="2">
    <source>
        <dbReference type="Proteomes" id="UP000887578"/>
    </source>
</evidence>
<keyword evidence="2" id="KW-1185">Reference proteome</keyword>
<name>A0A914QBR1_9BILA</name>
<organism evidence="2 3">
    <name type="scientific">Panagrolaimus davidi</name>
    <dbReference type="NCBI Taxonomy" id="227884"/>
    <lineage>
        <taxon>Eukaryota</taxon>
        <taxon>Metazoa</taxon>
        <taxon>Ecdysozoa</taxon>
        <taxon>Nematoda</taxon>
        <taxon>Chromadorea</taxon>
        <taxon>Rhabditida</taxon>
        <taxon>Tylenchina</taxon>
        <taxon>Panagrolaimomorpha</taxon>
        <taxon>Panagrolaimoidea</taxon>
        <taxon>Panagrolaimidae</taxon>
        <taxon>Panagrolaimus</taxon>
    </lineage>
</organism>
<feature type="region of interest" description="Disordered" evidence="1">
    <location>
        <begin position="415"/>
        <end position="458"/>
    </location>
</feature>
<feature type="region of interest" description="Disordered" evidence="1">
    <location>
        <begin position="1"/>
        <end position="26"/>
    </location>
</feature>
<proteinExistence type="predicted"/>
<protein>
    <submittedName>
        <fullName evidence="3">Uncharacterized protein</fullName>
    </submittedName>
</protein>
<sequence>MSDKKDKKRTAKEIKNIAADKQKENEKAKADAFKPDLAICCPHPDVIPDADAKKKFKCRQNHLASSTFGFVREILLKCGFNNDTDKLAYDIGMATFGCSIADKSKVPAGISFKYRASSAGRKVVTAAEVTLQSNDWCLDEENVEALVKAYEESSAMPNGFLKHLNELGSSNQAPFAKSFGFAATYFGFTKGLIENIFDDEMVKELKKCWKVMLQFGFGGLYQSFFSPVVVNKLHNNPEEKITVVGEPQIWTPKEHKPQPFTDEEKKKYGADVVNNARFLLNSVELLAAEGAGDAIRQTAFDVAKSQTLLMDLVLKKNKKSFDDCKAQFDLKSHRELHKMVHRFFDGDNLKHGELFKKQIVNRYKLYHFFNVSVRDELKKCLDKVVAVAEANKENVGQTVGAVSAGAATAVAETAGSAKSDIAEPAANKSDPAAGKEGALVISDEDETPKTDDGNKENVDELVKKFHKLNGDVEEAHKISNEAFSVASMSDS</sequence>
<dbReference type="AlphaFoldDB" id="A0A914QBR1"/>
<dbReference type="WBParaSite" id="PDA_v2.g24610.t1">
    <property type="protein sequence ID" value="PDA_v2.g24610.t1"/>
    <property type="gene ID" value="PDA_v2.g24610"/>
</dbReference>
<accession>A0A914QBR1</accession>
<dbReference type="Proteomes" id="UP000887578">
    <property type="component" value="Unplaced"/>
</dbReference>